<proteinExistence type="predicted"/>
<accession>A0A6P2D2N4</accession>
<name>A0A6P2D2N4_9BACT</name>
<organism evidence="2 3">
    <name type="scientific">Gemmata massiliana</name>
    <dbReference type="NCBI Taxonomy" id="1210884"/>
    <lineage>
        <taxon>Bacteria</taxon>
        <taxon>Pseudomonadati</taxon>
        <taxon>Planctomycetota</taxon>
        <taxon>Planctomycetia</taxon>
        <taxon>Gemmatales</taxon>
        <taxon>Gemmataceae</taxon>
        <taxon>Gemmata</taxon>
    </lineage>
</organism>
<gene>
    <name evidence="2" type="ORF">SOIL9_33600</name>
</gene>
<keyword evidence="3" id="KW-1185">Reference proteome</keyword>
<sequence>MKIIRGILAIFALAALGSPHPAIAQAGFDDDRVMLQGFYWESHRHGDPDFPQFGSKR</sequence>
<feature type="signal peptide" evidence="1">
    <location>
        <begin position="1"/>
        <end position="24"/>
    </location>
</feature>
<keyword evidence="1" id="KW-0732">Signal</keyword>
<evidence type="ECO:0000256" key="1">
    <source>
        <dbReference type="SAM" id="SignalP"/>
    </source>
</evidence>
<evidence type="ECO:0000313" key="2">
    <source>
        <dbReference type="EMBL" id="VTR94354.1"/>
    </source>
</evidence>
<dbReference type="Proteomes" id="UP000464178">
    <property type="component" value="Chromosome"/>
</dbReference>
<dbReference type="KEGG" id="gms:SOIL9_33600"/>
<reference evidence="2 3" key="1">
    <citation type="submission" date="2019-05" db="EMBL/GenBank/DDBJ databases">
        <authorList>
            <consortium name="Science for Life Laboratories"/>
        </authorList>
    </citation>
    <scope>NUCLEOTIDE SEQUENCE [LARGE SCALE GENOMIC DNA]</scope>
    <source>
        <strain evidence="2">Soil9</strain>
    </source>
</reference>
<protein>
    <submittedName>
        <fullName evidence="2">Alpha amylase catalytic region</fullName>
    </submittedName>
</protein>
<dbReference type="AlphaFoldDB" id="A0A6P2D2N4"/>
<dbReference type="EMBL" id="LR593886">
    <property type="protein sequence ID" value="VTR94354.1"/>
    <property type="molecule type" value="Genomic_DNA"/>
</dbReference>
<dbReference type="RefSeq" id="WP_162668902.1">
    <property type="nucleotide sequence ID" value="NZ_LR593886.1"/>
</dbReference>
<evidence type="ECO:0000313" key="3">
    <source>
        <dbReference type="Proteomes" id="UP000464178"/>
    </source>
</evidence>
<feature type="chain" id="PRO_5026753668" evidence="1">
    <location>
        <begin position="25"/>
        <end position="57"/>
    </location>
</feature>